<protein>
    <submittedName>
        <fullName evidence="4">DUF3699 domain-containing protein</fullName>
    </submittedName>
</protein>
<reference evidence="4" key="1">
    <citation type="submission" date="2022-12" db="EMBL/GenBank/DDBJ databases">
        <authorList>
            <person name="Alioto T."/>
            <person name="Alioto T."/>
            <person name="Gomez Garrido J."/>
        </authorList>
    </citation>
    <scope>NUCLEOTIDE SEQUENCE</scope>
</reference>
<accession>A0AA35L6P2</accession>
<proteinExistence type="inferred from homology"/>
<evidence type="ECO:0000259" key="3">
    <source>
        <dbReference type="Pfam" id="PF12480"/>
    </source>
</evidence>
<feature type="compositionally biased region" description="Basic residues" evidence="2">
    <location>
        <begin position="315"/>
        <end position="340"/>
    </location>
</feature>
<evidence type="ECO:0000256" key="2">
    <source>
        <dbReference type="SAM" id="MobiDB-lite"/>
    </source>
</evidence>
<evidence type="ECO:0000313" key="5">
    <source>
        <dbReference type="Proteomes" id="UP001178461"/>
    </source>
</evidence>
<feature type="region of interest" description="Disordered" evidence="2">
    <location>
        <begin position="198"/>
        <end position="220"/>
    </location>
</feature>
<dbReference type="EMBL" id="OX395138">
    <property type="protein sequence ID" value="CAI5790257.1"/>
    <property type="molecule type" value="Genomic_DNA"/>
</dbReference>
<keyword evidence="5" id="KW-1185">Reference proteome</keyword>
<feature type="region of interest" description="Disordered" evidence="2">
    <location>
        <begin position="261"/>
        <end position="371"/>
    </location>
</feature>
<dbReference type="AlphaFoldDB" id="A0AA35L6P2"/>
<name>A0AA35L6P2_9SAUR</name>
<evidence type="ECO:0000256" key="1">
    <source>
        <dbReference type="ARBA" id="ARBA00038379"/>
    </source>
</evidence>
<dbReference type="PANTHER" id="PTHR22574:SF2">
    <property type="entry name" value="GOLGI-ASSOCIATED RAB2 INTERACTOR PROTEIN 3"/>
    <property type="match status" value="1"/>
</dbReference>
<gene>
    <name evidence="4" type="ORF">PODLI_1B021180</name>
</gene>
<dbReference type="Pfam" id="PF12480">
    <property type="entry name" value="GARIL_Rab2_bd"/>
    <property type="match status" value="1"/>
</dbReference>
<dbReference type="PANTHER" id="PTHR22574">
    <property type="match status" value="1"/>
</dbReference>
<sequence>MKGLWKKQSERMAFLRPPGRGKTLRSQLPSVSAGGDYGKGLFNREMGPLQSQLSQGEYALLRLAPMLESDFVQINKRGEMIDVHNQVQTVTVGVACTSSSMTVPNVLLLARPTCPPEETPQKFKTLLRQSSSSLGLELTRLIPLHFVKISLHNAEKKQLRFKLASGRTFYLQLCPQPGAKEDVFKLWVKVVNMLRPPSDQGPLLHSKSEDPGGSGEALTDRTQSLGSLNLEETVSIRSIYSPAEVRSPAQEDVRSRRSLVFSMGSQPSSRAPSPSPFESEGRTTEFEELGVPEPLERPPSTRSRGSQPETERSPRMSRKTSKSRSSRRKSPRRSSSRKPSKIISLIRSCSWGRRKRSKSRDARSRGKGKKR</sequence>
<dbReference type="GO" id="GO:0005634">
    <property type="term" value="C:nucleus"/>
    <property type="evidence" value="ECO:0007669"/>
    <property type="project" value="TreeGrafter"/>
</dbReference>
<feature type="compositionally biased region" description="Low complexity" evidence="2">
    <location>
        <begin position="265"/>
        <end position="278"/>
    </location>
</feature>
<feature type="domain" description="Golgi associated RAB2 interactor protein-like Rab2B-binding" evidence="3">
    <location>
        <begin position="136"/>
        <end position="199"/>
    </location>
</feature>
<evidence type="ECO:0000313" key="4">
    <source>
        <dbReference type="EMBL" id="CAI5790257.1"/>
    </source>
</evidence>
<comment type="similarity">
    <text evidence="1">Belongs to the GARIN family.</text>
</comment>
<organism evidence="4 5">
    <name type="scientific">Podarcis lilfordi</name>
    <name type="common">Lilford's wall lizard</name>
    <dbReference type="NCBI Taxonomy" id="74358"/>
    <lineage>
        <taxon>Eukaryota</taxon>
        <taxon>Metazoa</taxon>
        <taxon>Chordata</taxon>
        <taxon>Craniata</taxon>
        <taxon>Vertebrata</taxon>
        <taxon>Euteleostomi</taxon>
        <taxon>Lepidosauria</taxon>
        <taxon>Squamata</taxon>
        <taxon>Bifurcata</taxon>
        <taxon>Unidentata</taxon>
        <taxon>Episquamata</taxon>
        <taxon>Laterata</taxon>
        <taxon>Lacertibaenia</taxon>
        <taxon>Lacertidae</taxon>
        <taxon>Podarcis</taxon>
    </lineage>
</organism>
<dbReference type="InterPro" id="IPR022168">
    <property type="entry name" value="GARIL-like_Rab2B-bd"/>
</dbReference>
<dbReference type="Proteomes" id="UP001178461">
    <property type="component" value="Chromosome 13"/>
</dbReference>